<dbReference type="AlphaFoldDB" id="A0AAW2ZJ49"/>
<dbReference type="GO" id="GO:0007030">
    <property type="term" value="P:Golgi organization"/>
    <property type="evidence" value="ECO:0007669"/>
    <property type="project" value="TreeGrafter"/>
</dbReference>
<sequence length="356" mass="38752">MSDIQQQIEDFKAITSVNDNVARSYLEMSQNNLELALQNYFDFMKPNQNKSSSSSSKPVGGMTSFRDLQGEDAPDDEDEQRYYAGSGQQVIGDGKKSSKLPQNDEDAQSLTDKIFKKAQEQGAVPTEEPTQQKQSYFSGSGQRLGSTPSTSQVISSSSSSGQQSTSAPKQAEPVKNVTITFYKQGFVVDDGELRRYDEPKNKAFLSAMDDGYVPAEVSGMAKEVQVSLVNKKDEDYVKPKETFKAFGTEGKSLSSGSSSSASSASALSTAPAKSYSCDESKPNTLLQIRLFDGTTLKTKFNLTDNVSSIYGFVKNAKPVNKPFVLSHGHPKQNLENGNLTLEEAGLKRAQVVQTLL</sequence>
<proteinExistence type="predicted"/>
<evidence type="ECO:0000259" key="3">
    <source>
        <dbReference type="PROSITE" id="PS51399"/>
    </source>
</evidence>
<dbReference type="Gene3D" id="1.10.8.10">
    <property type="entry name" value="DNA helicase RuvA subunit, C-terminal domain"/>
    <property type="match status" value="1"/>
</dbReference>
<feature type="domain" description="UBX" evidence="2">
    <location>
        <begin position="279"/>
        <end position="354"/>
    </location>
</feature>
<dbReference type="InterPro" id="IPR009060">
    <property type="entry name" value="UBA-like_sf"/>
</dbReference>
<dbReference type="GO" id="GO:0043161">
    <property type="term" value="P:proteasome-mediated ubiquitin-dependent protein catabolic process"/>
    <property type="evidence" value="ECO:0007669"/>
    <property type="project" value="TreeGrafter"/>
</dbReference>
<feature type="compositionally biased region" description="Low complexity" evidence="1">
    <location>
        <begin position="146"/>
        <end position="166"/>
    </location>
</feature>
<dbReference type="SUPFAM" id="SSF46934">
    <property type="entry name" value="UBA-like"/>
    <property type="match status" value="1"/>
</dbReference>
<dbReference type="Gene3D" id="3.30.420.210">
    <property type="entry name" value="SEP domain"/>
    <property type="match status" value="1"/>
</dbReference>
<dbReference type="GO" id="GO:0061025">
    <property type="term" value="P:membrane fusion"/>
    <property type="evidence" value="ECO:0007669"/>
    <property type="project" value="TreeGrafter"/>
</dbReference>
<dbReference type="GO" id="GO:0043130">
    <property type="term" value="F:ubiquitin binding"/>
    <property type="evidence" value="ECO:0007669"/>
    <property type="project" value="TreeGrafter"/>
</dbReference>
<dbReference type="PANTHER" id="PTHR23333:SF20">
    <property type="entry name" value="NSFL1 COFACTOR P47"/>
    <property type="match status" value="1"/>
</dbReference>
<organism evidence="4 5">
    <name type="scientific">Acrasis kona</name>
    <dbReference type="NCBI Taxonomy" id="1008807"/>
    <lineage>
        <taxon>Eukaryota</taxon>
        <taxon>Discoba</taxon>
        <taxon>Heterolobosea</taxon>
        <taxon>Tetramitia</taxon>
        <taxon>Eutetramitia</taxon>
        <taxon>Acrasidae</taxon>
        <taxon>Acrasis</taxon>
    </lineage>
</organism>
<evidence type="ECO:0000313" key="4">
    <source>
        <dbReference type="EMBL" id="KAL0489364.1"/>
    </source>
</evidence>
<name>A0AAW2ZJ49_9EUKA</name>
<dbReference type="InterPro" id="IPR001012">
    <property type="entry name" value="UBX_dom"/>
</dbReference>
<dbReference type="Pfam" id="PF14555">
    <property type="entry name" value="UBA_4"/>
    <property type="match status" value="1"/>
</dbReference>
<protein>
    <submittedName>
        <fullName evidence="4">UBX domain-containing protein</fullName>
    </submittedName>
</protein>
<dbReference type="SUPFAM" id="SSF102848">
    <property type="entry name" value="NSFL1 (p97 ATPase) cofactor p47, SEP domain"/>
    <property type="match status" value="1"/>
</dbReference>
<evidence type="ECO:0000313" key="5">
    <source>
        <dbReference type="Proteomes" id="UP001431209"/>
    </source>
</evidence>
<dbReference type="PROSITE" id="PS50033">
    <property type="entry name" value="UBX"/>
    <property type="match status" value="1"/>
</dbReference>
<dbReference type="Gene3D" id="3.10.20.90">
    <property type="entry name" value="Phosphatidylinositol 3-kinase Catalytic Subunit, Chain A, domain 1"/>
    <property type="match status" value="1"/>
</dbReference>
<dbReference type="Pfam" id="PF00789">
    <property type="entry name" value="UBX"/>
    <property type="match status" value="1"/>
</dbReference>
<dbReference type="SMART" id="SM00553">
    <property type="entry name" value="SEP"/>
    <property type="match status" value="1"/>
</dbReference>
<dbReference type="EMBL" id="JAOPGA020001549">
    <property type="protein sequence ID" value="KAL0489364.1"/>
    <property type="molecule type" value="Genomic_DNA"/>
</dbReference>
<feature type="compositionally biased region" description="Acidic residues" evidence="1">
    <location>
        <begin position="70"/>
        <end position="79"/>
    </location>
</feature>
<dbReference type="Proteomes" id="UP001431209">
    <property type="component" value="Unassembled WGS sequence"/>
</dbReference>
<gene>
    <name evidence="4" type="ORF">AKO1_009228</name>
</gene>
<dbReference type="GO" id="GO:0005634">
    <property type="term" value="C:nucleus"/>
    <property type="evidence" value="ECO:0007669"/>
    <property type="project" value="TreeGrafter"/>
</dbReference>
<feature type="compositionally biased region" description="Polar residues" evidence="1">
    <location>
        <begin position="128"/>
        <end position="145"/>
    </location>
</feature>
<comment type="caution">
    <text evidence="4">The sequence shown here is derived from an EMBL/GenBank/DDBJ whole genome shotgun (WGS) entry which is preliminary data.</text>
</comment>
<accession>A0AAW2ZJ49</accession>
<dbReference type="SUPFAM" id="SSF54236">
    <property type="entry name" value="Ubiquitin-like"/>
    <property type="match status" value="1"/>
</dbReference>
<dbReference type="PANTHER" id="PTHR23333">
    <property type="entry name" value="UBX DOMAIN CONTAINING PROTEIN"/>
    <property type="match status" value="1"/>
</dbReference>
<feature type="region of interest" description="Disordered" evidence="1">
    <location>
        <begin position="45"/>
        <end position="171"/>
    </location>
</feature>
<dbReference type="InterPro" id="IPR029071">
    <property type="entry name" value="Ubiquitin-like_domsf"/>
</dbReference>
<dbReference type="InterPro" id="IPR012989">
    <property type="entry name" value="SEP_domain"/>
</dbReference>
<dbReference type="GO" id="GO:0031468">
    <property type="term" value="P:nuclear membrane reassembly"/>
    <property type="evidence" value="ECO:0007669"/>
    <property type="project" value="TreeGrafter"/>
</dbReference>
<evidence type="ECO:0000256" key="1">
    <source>
        <dbReference type="SAM" id="MobiDB-lite"/>
    </source>
</evidence>
<dbReference type="GO" id="GO:0000045">
    <property type="term" value="P:autophagosome assembly"/>
    <property type="evidence" value="ECO:0007669"/>
    <property type="project" value="TreeGrafter"/>
</dbReference>
<dbReference type="SMART" id="SM00166">
    <property type="entry name" value="UBX"/>
    <property type="match status" value="1"/>
</dbReference>
<dbReference type="Pfam" id="PF08059">
    <property type="entry name" value="SEP"/>
    <property type="match status" value="1"/>
</dbReference>
<feature type="domain" description="SEP" evidence="3">
    <location>
        <begin position="174"/>
        <end position="237"/>
    </location>
</feature>
<keyword evidence="5" id="KW-1185">Reference proteome</keyword>
<evidence type="ECO:0000259" key="2">
    <source>
        <dbReference type="PROSITE" id="PS50033"/>
    </source>
</evidence>
<dbReference type="InterPro" id="IPR036241">
    <property type="entry name" value="NSFL1C_SEP_dom_sf"/>
</dbReference>
<reference evidence="4 5" key="1">
    <citation type="submission" date="2024-03" db="EMBL/GenBank/DDBJ databases">
        <title>The Acrasis kona genome and developmental transcriptomes reveal deep origins of eukaryotic multicellular pathways.</title>
        <authorList>
            <person name="Sheikh S."/>
            <person name="Fu C.-J."/>
            <person name="Brown M.W."/>
            <person name="Baldauf S.L."/>
        </authorList>
    </citation>
    <scope>NUCLEOTIDE SEQUENCE [LARGE SCALE GENOMIC DNA]</scope>
    <source>
        <strain evidence="4 5">ATCC MYA-3509</strain>
    </source>
</reference>
<dbReference type="PROSITE" id="PS51399">
    <property type="entry name" value="SEP"/>
    <property type="match status" value="1"/>
</dbReference>
<dbReference type="GO" id="GO:0005829">
    <property type="term" value="C:cytosol"/>
    <property type="evidence" value="ECO:0007669"/>
    <property type="project" value="TreeGrafter"/>
</dbReference>